<keyword evidence="2" id="KW-1185">Reference proteome</keyword>
<reference evidence="1" key="1">
    <citation type="submission" date="2023-04" db="EMBL/GenBank/DDBJ databases">
        <title>Draft Genome sequencing of Naganishia species isolated from polar environments using Oxford Nanopore Technology.</title>
        <authorList>
            <person name="Leo P."/>
            <person name="Venkateswaran K."/>
        </authorList>
    </citation>
    <scope>NUCLEOTIDE SEQUENCE</scope>
    <source>
        <strain evidence="1">MNA-CCFEE 5261</strain>
    </source>
</reference>
<evidence type="ECO:0000313" key="1">
    <source>
        <dbReference type="EMBL" id="KAJ9092245.1"/>
    </source>
</evidence>
<comment type="caution">
    <text evidence="1">The sequence shown here is derived from an EMBL/GenBank/DDBJ whole genome shotgun (WGS) entry which is preliminary data.</text>
</comment>
<proteinExistence type="predicted"/>
<evidence type="ECO:0000313" key="2">
    <source>
        <dbReference type="Proteomes" id="UP001241377"/>
    </source>
</evidence>
<dbReference type="Proteomes" id="UP001241377">
    <property type="component" value="Unassembled WGS sequence"/>
</dbReference>
<gene>
    <name evidence="1" type="ORF">QFC19_008782</name>
</gene>
<protein>
    <submittedName>
        <fullName evidence="1">Uncharacterized protein</fullName>
    </submittedName>
</protein>
<sequence>MDAAEDKVSYRKENSPSGPSRAASTKPITDGIPPPMSNQPVETTDPEMLNLEAMNFNADPNEMYIPASGSPDRYISRCVDMLGDDSMLFVILRSASPQAVQKVIEVADGAKRGLDQEGRGLYQYVIENEKSAEQSTGRRVIKLDDSPSSKQ</sequence>
<organism evidence="1 2">
    <name type="scientific">Naganishia cerealis</name>
    <dbReference type="NCBI Taxonomy" id="610337"/>
    <lineage>
        <taxon>Eukaryota</taxon>
        <taxon>Fungi</taxon>
        <taxon>Dikarya</taxon>
        <taxon>Basidiomycota</taxon>
        <taxon>Agaricomycotina</taxon>
        <taxon>Tremellomycetes</taxon>
        <taxon>Filobasidiales</taxon>
        <taxon>Filobasidiaceae</taxon>
        <taxon>Naganishia</taxon>
    </lineage>
</organism>
<name>A0ACC2UYT5_9TREE</name>
<dbReference type="EMBL" id="JASBWR010000137">
    <property type="protein sequence ID" value="KAJ9092245.1"/>
    <property type="molecule type" value="Genomic_DNA"/>
</dbReference>
<accession>A0ACC2UYT5</accession>